<dbReference type="CDD" id="cd00397">
    <property type="entry name" value="DNA_BRE_C"/>
    <property type="match status" value="1"/>
</dbReference>
<proteinExistence type="inferred from homology"/>
<dbReference type="GO" id="GO:0006310">
    <property type="term" value="P:DNA recombination"/>
    <property type="evidence" value="ECO:0007669"/>
    <property type="project" value="UniProtKB-KW"/>
</dbReference>
<dbReference type="SUPFAM" id="SSF56349">
    <property type="entry name" value="DNA breaking-rejoining enzymes"/>
    <property type="match status" value="1"/>
</dbReference>
<keyword evidence="2" id="KW-0233">DNA recombination</keyword>
<protein>
    <submittedName>
        <fullName evidence="4">Integrase</fullName>
    </submittedName>
</protein>
<dbReference type="InterPro" id="IPR011010">
    <property type="entry name" value="DNA_brk_join_enz"/>
</dbReference>
<dbReference type="InterPro" id="IPR013762">
    <property type="entry name" value="Integrase-like_cat_sf"/>
</dbReference>
<accession>A0A8S5Q379</accession>
<feature type="domain" description="Tyr recombinase" evidence="3">
    <location>
        <begin position="36"/>
        <end position="190"/>
    </location>
</feature>
<name>A0A8S5Q379_9CAUD</name>
<evidence type="ECO:0000313" key="4">
    <source>
        <dbReference type="EMBL" id="DAE13125.1"/>
    </source>
</evidence>
<dbReference type="PROSITE" id="PS51898">
    <property type="entry name" value="TYR_RECOMBINASE"/>
    <property type="match status" value="1"/>
</dbReference>
<dbReference type="EMBL" id="BK015564">
    <property type="protein sequence ID" value="DAE13125.1"/>
    <property type="molecule type" value="Genomic_DNA"/>
</dbReference>
<evidence type="ECO:0000259" key="3">
    <source>
        <dbReference type="PROSITE" id="PS51898"/>
    </source>
</evidence>
<evidence type="ECO:0000256" key="2">
    <source>
        <dbReference type="ARBA" id="ARBA00023172"/>
    </source>
</evidence>
<organism evidence="4">
    <name type="scientific">Siphoviridae sp. ctLqe90</name>
    <dbReference type="NCBI Taxonomy" id="2825456"/>
    <lineage>
        <taxon>Viruses</taxon>
        <taxon>Duplodnaviria</taxon>
        <taxon>Heunggongvirae</taxon>
        <taxon>Uroviricota</taxon>
        <taxon>Caudoviricetes</taxon>
    </lineage>
</organism>
<dbReference type="InterPro" id="IPR002104">
    <property type="entry name" value="Integrase_catalytic"/>
</dbReference>
<dbReference type="GO" id="GO:0015074">
    <property type="term" value="P:DNA integration"/>
    <property type="evidence" value="ECO:0007669"/>
    <property type="project" value="InterPro"/>
</dbReference>
<dbReference type="Gene3D" id="1.10.443.10">
    <property type="entry name" value="Intergrase catalytic core"/>
    <property type="match status" value="1"/>
</dbReference>
<reference evidence="4" key="1">
    <citation type="journal article" date="2021" name="Proc. Natl. Acad. Sci. U.S.A.">
        <title>A Catalog of Tens of Thousands of Viruses from Human Metagenomes Reveals Hidden Associations with Chronic Diseases.</title>
        <authorList>
            <person name="Tisza M.J."/>
            <person name="Buck C.B."/>
        </authorList>
    </citation>
    <scope>NUCLEOTIDE SEQUENCE</scope>
    <source>
        <strain evidence="4">CtLqe90</strain>
    </source>
</reference>
<comment type="similarity">
    <text evidence="1">Belongs to the 'phage' integrase family.</text>
</comment>
<evidence type="ECO:0000256" key="1">
    <source>
        <dbReference type="ARBA" id="ARBA00008857"/>
    </source>
</evidence>
<sequence length="190" mass="22070">MSCCRSMLTYVEEDDDYDYDNNLAAKVKGLPKEHVRDIVFLDDSVILELVDKLMEKKDYKKATLVALLYDCGSRKNEIAQVEKESFYDESKNLTNKLIGKRGKIYRAVYHSLTKKCVKKYLEERGEDDVKELFITEGGFPARAEVLYDWIISLRPIVEEITGKPSNLNVHTFRHSFIQNLSDGTHYLCRE</sequence>
<dbReference type="GO" id="GO:0003677">
    <property type="term" value="F:DNA binding"/>
    <property type="evidence" value="ECO:0007669"/>
    <property type="project" value="InterPro"/>
</dbReference>